<dbReference type="InterPro" id="IPR006094">
    <property type="entry name" value="Oxid_FAD_bind_N"/>
</dbReference>
<comment type="similarity">
    <text evidence="3">Belongs to the oxygen-dependent FAD-linked oxidoreductase family.</text>
</comment>
<dbReference type="Pfam" id="PF08031">
    <property type="entry name" value="BBE"/>
    <property type="match status" value="1"/>
</dbReference>
<reference evidence="15" key="1">
    <citation type="submission" date="2019-09" db="EMBL/GenBank/DDBJ databases">
        <title>Draft genome information of white flower Hibiscus syriacus.</title>
        <authorList>
            <person name="Kim Y.-M."/>
        </authorList>
    </citation>
    <scope>NUCLEOTIDE SEQUENCE [LARGE SCALE GENOMIC DNA]</scope>
    <source>
        <strain evidence="15">YM2019G1</strain>
    </source>
</reference>
<protein>
    <submittedName>
        <fullName evidence="15">Cannabidiolic acid synthase-like 2</fullName>
    </submittedName>
</protein>
<evidence type="ECO:0000256" key="4">
    <source>
        <dbReference type="ARBA" id="ARBA00022512"/>
    </source>
</evidence>
<keyword evidence="9" id="KW-0274">FAD</keyword>
<evidence type="ECO:0000256" key="11">
    <source>
        <dbReference type="ARBA" id="ARBA00023157"/>
    </source>
</evidence>
<dbReference type="SUPFAM" id="SSF56176">
    <property type="entry name" value="FAD-binding/transporter-associated domain-like"/>
    <property type="match status" value="1"/>
</dbReference>
<feature type="signal peptide" evidence="13">
    <location>
        <begin position="1"/>
        <end position="15"/>
    </location>
</feature>
<dbReference type="InterPro" id="IPR016169">
    <property type="entry name" value="FAD-bd_PCMH_sub2"/>
</dbReference>
<dbReference type="InterPro" id="IPR036318">
    <property type="entry name" value="FAD-bd_PCMH-like_sf"/>
</dbReference>
<evidence type="ECO:0000256" key="5">
    <source>
        <dbReference type="ARBA" id="ARBA00022525"/>
    </source>
</evidence>
<comment type="subcellular location">
    <subcellularLocation>
        <location evidence="2">Secreted</location>
        <location evidence="2">Cell wall</location>
    </subcellularLocation>
</comment>
<dbReference type="PROSITE" id="PS51387">
    <property type="entry name" value="FAD_PCMH"/>
    <property type="match status" value="1"/>
</dbReference>
<keyword evidence="6" id="KW-0285">Flavoprotein</keyword>
<evidence type="ECO:0000259" key="14">
    <source>
        <dbReference type="PROSITE" id="PS51387"/>
    </source>
</evidence>
<evidence type="ECO:0000313" key="16">
    <source>
        <dbReference type="Proteomes" id="UP000436088"/>
    </source>
</evidence>
<dbReference type="PANTHER" id="PTHR32448">
    <property type="entry name" value="OS08G0158400 PROTEIN"/>
    <property type="match status" value="1"/>
</dbReference>
<keyword evidence="16" id="KW-1185">Reference proteome</keyword>
<comment type="cofactor">
    <cofactor evidence="1">
        <name>FAD</name>
        <dbReference type="ChEBI" id="CHEBI:57692"/>
    </cofactor>
</comment>
<evidence type="ECO:0000256" key="6">
    <source>
        <dbReference type="ARBA" id="ARBA00022630"/>
    </source>
</evidence>
<comment type="caution">
    <text evidence="15">The sequence shown here is derived from an EMBL/GenBank/DDBJ whole genome shotgun (WGS) entry which is preliminary data.</text>
</comment>
<evidence type="ECO:0000256" key="7">
    <source>
        <dbReference type="ARBA" id="ARBA00022729"/>
    </source>
</evidence>
<evidence type="ECO:0000256" key="13">
    <source>
        <dbReference type="SAM" id="SignalP"/>
    </source>
</evidence>
<keyword evidence="8" id="KW-0547">Nucleotide-binding</keyword>
<keyword evidence="10" id="KW-0560">Oxidoreductase</keyword>
<feature type="domain" description="FAD-binding PCMH-type" evidence="14">
    <location>
        <begin position="65"/>
        <end position="239"/>
    </location>
</feature>
<keyword evidence="11" id="KW-1015">Disulfide bond</keyword>
<dbReference type="InterPro" id="IPR012951">
    <property type="entry name" value="BBE"/>
</dbReference>
<dbReference type="InterPro" id="IPR016166">
    <property type="entry name" value="FAD-bd_PCMH"/>
</dbReference>
<evidence type="ECO:0000256" key="1">
    <source>
        <dbReference type="ARBA" id="ARBA00001974"/>
    </source>
</evidence>
<dbReference type="Gene3D" id="3.30.465.10">
    <property type="match status" value="1"/>
</dbReference>
<dbReference type="FunFam" id="3.30.43.10:FF:000004">
    <property type="entry name" value="Berberine bridge enzyme-like 15"/>
    <property type="match status" value="1"/>
</dbReference>
<dbReference type="InterPro" id="IPR058578">
    <property type="entry name" value="IspG_TIM"/>
</dbReference>
<dbReference type="Gene3D" id="3.20.20.20">
    <property type="entry name" value="Dihydropteroate synthase-like"/>
    <property type="match status" value="1"/>
</dbReference>
<dbReference type="Pfam" id="PF01565">
    <property type="entry name" value="FAD_binding_4"/>
    <property type="match status" value="1"/>
</dbReference>
<gene>
    <name evidence="15" type="ORF">F3Y22_tig00116971pilonHSYRG00786</name>
</gene>
<dbReference type="InterPro" id="IPR011005">
    <property type="entry name" value="Dihydropteroate_synth-like_sf"/>
</dbReference>
<keyword evidence="12" id="KW-0325">Glycoprotein</keyword>
<dbReference type="EMBL" id="VEPZ02001744">
    <property type="protein sequence ID" value="KAE8658554.1"/>
    <property type="molecule type" value="Genomic_DNA"/>
</dbReference>
<keyword evidence="5" id="KW-0964">Secreted</keyword>
<proteinExistence type="inferred from homology"/>
<feature type="chain" id="PRO_5025523834" evidence="13">
    <location>
        <begin position="16"/>
        <end position="626"/>
    </location>
</feature>
<name>A0A6A2XWH2_HIBSY</name>
<dbReference type="GO" id="GO:0046429">
    <property type="term" value="F:4-hydroxy-3-methylbut-2-en-1-yl diphosphate synthase activity (ferredoxin)"/>
    <property type="evidence" value="ECO:0007669"/>
    <property type="project" value="InterPro"/>
</dbReference>
<sequence>MLTFLLAVLFSSSLATSPHEDFLHCLPLRSNDSSSISNVIFTPHQSTFSSIFESTIRNLRFSASNTPKPLFIVTPSTTSHIQATIYCASRHGLQIRTRSGGHDFEGLSYVSRVPFIIVDLVNFGSVDVDVENRVALVQSGAVLGELYYRIAEKSSTLAFPAGTCHTVGTGGYFTGGGYGLLFRKYGLAADNIIDAQLIDVNERILDRKSMGEDLFWAIRGGGGGSFGIVLSWKLRLVSVPKTVTAFTITKTLEENAIKLVHRWQYIAHELPNGIYSSVTLNRVNRTVIASFSSLFLGDSNGLVSLMQERFPELGLVKQDCSEMSWIDSIRYFGLIQNEPLEILLDRNFKSPLTSPYYKAKSDYVKKPIPEMGLRGLWSMLTDEEAESAVFGFYAYGGIMDEIPETANPFPHRAGNLLKILYNVGWQEDDNVNSERYITWIRRVYDYMTSFVSKSPREAYINYRDLDIGTNYENGHEQASIWGVKYFKNNFKRCKDHEFTTFSIALPQFSKLKYHNSVFSMKASNPVVMVPAYRLLIAEIYVHGWDFPLHLGVTEAGEGEDQICDWHCPSAIVIFTHRATVDGLGDTIRVSLTEPPEEEIDPCRWMVNLGMTAAQLQPGVVGFENID</sequence>
<evidence type="ECO:0000256" key="8">
    <source>
        <dbReference type="ARBA" id="ARBA00022741"/>
    </source>
</evidence>
<evidence type="ECO:0000256" key="12">
    <source>
        <dbReference type="ARBA" id="ARBA00023180"/>
    </source>
</evidence>
<keyword evidence="4" id="KW-0134">Cell wall</keyword>
<dbReference type="AlphaFoldDB" id="A0A6A2XWH2"/>
<dbReference type="Gene3D" id="3.30.43.10">
    <property type="entry name" value="Uridine Diphospho-n-acetylenolpyruvylglucosamine Reductase, domain 2"/>
    <property type="match status" value="1"/>
</dbReference>
<keyword evidence="7 13" id="KW-0732">Signal</keyword>
<accession>A0A6A2XWH2</accession>
<dbReference type="Pfam" id="PF04551">
    <property type="entry name" value="GcpE"/>
    <property type="match status" value="1"/>
</dbReference>
<evidence type="ECO:0000256" key="10">
    <source>
        <dbReference type="ARBA" id="ARBA00023002"/>
    </source>
</evidence>
<dbReference type="InterPro" id="IPR016167">
    <property type="entry name" value="FAD-bd_PCMH_sub1"/>
</dbReference>
<dbReference type="GO" id="GO:0016114">
    <property type="term" value="P:terpenoid biosynthetic process"/>
    <property type="evidence" value="ECO:0007669"/>
    <property type="project" value="InterPro"/>
</dbReference>
<evidence type="ECO:0000256" key="9">
    <source>
        <dbReference type="ARBA" id="ARBA00022827"/>
    </source>
</evidence>
<dbReference type="Gene3D" id="3.40.462.20">
    <property type="match status" value="1"/>
</dbReference>
<evidence type="ECO:0000256" key="3">
    <source>
        <dbReference type="ARBA" id="ARBA00005466"/>
    </source>
</evidence>
<dbReference type="Proteomes" id="UP000436088">
    <property type="component" value="Unassembled WGS sequence"/>
</dbReference>
<organism evidence="15 16">
    <name type="scientific">Hibiscus syriacus</name>
    <name type="common">Rose of Sharon</name>
    <dbReference type="NCBI Taxonomy" id="106335"/>
    <lineage>
        <taxon>Eukaryota</taxon>
        <taxon>Viridiplantae</taxon>
        <taxon>Streptophyta</taxon>
        <taxon>Embryophyta</taxon>
        <taxon>Tracheophyta</taxon>
        <taxon>Spermatophyta</taxon>
        <taxon>Magnoliopsida</taxon>
        <taxon>eudicotyledons</taxon>
        <taxon>Gunneridae</taxon>
        <taxon>Pentapetalae</taxon>
        <taxon>rosids</taxon>
        <taxon>malvids</taxon>
        <taxon>Malvales</taxon>
        <taxon>Malvaceae</taxon>
        <taxon>Malvoideae</taxon>
        <taxon>Hibiscus</taxon>
    </lineage>
</organism>
<evidence type="ECO:0000313" key="15">
    <source>
        <dbReference type="EMBL" id="KAE8658554.1"/>
    </source>
</evidence>
<dbReference type="GO" id="GO:0071949">
    <property type="term" value="F:FAD binding"/>
    <property type="evidence" value="ECO:0007669"/>
    <property type="project" value="InterPro"/>
</dbReference>
<evidence type="ECO:0000256" key="2">
    <source>
        <dbReference type="ARBA" id="ARBA00004191"/>
    </source>
</evidence>